<feature type="transmembrane region" description="Helical" evidence="1">
    <location>
        <begin position="381"/>
        <end position="401"/>
    </location>
</feature>
<feature type="transmembrane region" description="Helical" evidence="1">
    <location>
        <begin position="40"/>
        <end position="67"/>
    </location>
</feature>
<organism evidence="2 3">
    <name type="scientific">Lagenidium giganteum</name>
    <dbReference type="NCBI Taxonomy" id="4803"/>
    <lineage>
        <taxon>Eukaryota</taxon>
        <taxon>Sar</taxon>
        <taxon>Stramenopiles</taxon>
        <taxon>Oomycota</taxon>
        <taxon>Peronosporomycetes</taxon>
        <taxon>Pythiales</taxon>
        <taxon>Pythiaceae</taxon>
    </lineage>
</organism>
<feature type="transmembrane region" description="Helical" evidence="1">
    <location>
        <begin position="87"/>
        <end position="107"/>
    </location>
</feature>
<dbReference type="PANTHER" id="PTHR35872">
    <property type="entry name" value="INTEGRAL MEMBRANE PROTEIN (AFU_ORTHOLOGUE AFUA_5G07110)"/>
    <property type="match status" value="1"/>
</dbReference>
<sequence>RPQRGLSIIYRHNGKMTTPTNTPQQNDGNQPSQIRRRAWIAYNVVVFTTIVVSGAILFMVATGIIPFDSNDRKKQWLEVSAQTINGMFTWLTFTNHPFFACRLYHLLRLLNRTTSADKKEASAITLSKPFPLVFRPTPTYPGEATHTTRSREYDEADVQYLRNAFIILNFNCLFQYPMTIVMWSYAPPVRPQYVVPVCLPLAFSCGVIGQILLNKLNKRKQGVLDTEMATPTHQLQPPAAEKAHDEPSAVAKWAWIIYNVVMFTVIVVSGAILFMVIVGMIQLHDKDKKDDWIEVNSQILNGVFTWMAFTNHPFFAYRLYHILRLLNPASNPDEKEGSALTLSKLFPLVFPPAVSHQGKTTHKTQTRAYDEADVWYLRKTFIILNFNCIFQYPMAIVMWSFNAKTRPGYIIGIFLPLSFLCNAVGQVRLFKLTKRKKAALEAAALPSNRENEQSTPQVNYDAV</sequence>
<proteinExistence type="predicted"/>
<evidence type="ECO:0000313" key="3">
    <source>
        <dbReference type="Proteomes" id="UP001146120"/>
    </source>
</evidence>
<evidence type="ECO:0000256" key="1">
    <source>
        <dbReference type="SAM" id="Phobius"/>
    </source>
</evidence>
<dbReference type="Pfam" id="PF11204">
    <property type="entry name" value="DUF2985"/>
    <property type="match status" value="2"/>
</dbReference>
<feature type="transmembrane region" description="Helical" evidence="1">
    <location>
        <begin position="303"/>
        <end position="320"/>
    </location>
</feature>
<keyword evidence="3" id="KW-1185">Reference proteome</keyword>
<feature type="transmembrane region" description="Helical" evidence="1">
    <location>
        <begin position="256"/>
        <end position="283"/>
    </location>
</feature>
<dbReference type="EMBL" id="DAKRPA010000094">
    <property type="protein sequence ID" value="DAZ98904.1"/>
    <property type="molecule type" value="Genomic_DNA"/>
</dbReference>
<reference evidence="2" key="2">
    <citation type="journal article" date="2023" name="Microbiol Resour">
        <title>Decontamination and Annotation of the Draft Genome Sequence of the Oomycete Lagenidium giganteum ARSEF 373.</title>
        <authorList>
            <person name="Morgan W.R."/>
            <person name="Tartar A."/>
        </authorList>
    </citation>
    <scope>NUCLEOTIDE SEQUENCE</scope>
    <source>
        <strain evidence="2">ARSEF 373</strain>
    </source>
</reference>
<feature type="transmembrane region" description="Helical" evidence="1">
    <location>
        <begin position="192"/>
        <end position="213"/>
    </location>
</feature>
<accession>A0AAV2YZN3</accession>
<evidence type="ECO:0000313" key="2">
    <source>
        <dbReference type="EMBL" id="DAZ98904.1"/>
    </source>
</evidence>
<dbReference type="InterPro" id="IPR021369">
    <property type="entry name" value="DUF2985"/>
</dbReference>
<keyword evidence="1" id="KW-1133">Transmembrane helix</keyword>
<name>A0AAV2YZN3_9STRA</name>
<feature type="transmembrane region" description="Helical" evidence="1">
    <location>
        <begin position="407"/>
        <end position="427"/>
    </location>
</feature>
<comment type="caution">
    <text evidence="2">The sequence shown here is derived from an EMBL/GenBank/DDBJ whole genome shotgun (WGS) entry which is preliminary data.</text>
</comment>
<keyword evidence="1" id="KW-0812">Transmembrane</keyword>
<dbReference type="Proteomes" id="UP001146120">
    <property type="component" value="Unassembled WGS sequence"/>
</dbReference>
<keyword evidence="1" id="KW-0472">Membrane</keyword>
<protein>
    <submittedName>
        <fullName evidence="2">Uncharacterized protein</fullName>
    </submittedName>
</protein>
<dbReference type="AlphaFoldDB" id="A0AAV2YZN3"/>
<reference evidence="2" key="1">
    <citation type="submission" date="2022-11" db="EMBL/GenBank/DDBJ databases">
        <authorList>
            <person name="Morgan W.R."/>
            <person name="Tartar A."/>
        </authorList>
    </citation>
    <scope>NUCLEOTIDE SEQUENCE</scope>
    <source>
        <strain evidence="2">ARSEF 373</strain>
    </source>
</reference>
<dbReference type="PANTHER" id="PTHR35872:SF2">
    <property type="entry name" value="INTEGRAL MEMBRANE PROTEIN (AFU_ORTHOLOGUE AFUA_5G07110)"/>
    <property type="match status" value="1"/>
</dbReference>
<feature type="non-terminal residue" evidence="2">
    <location>
        <position position="1"/>
    </location>
</feature>
<feature type="transmembrane region" description="Helical" evidence="1">
    <location>
        <begin position="165"/>
        <end position="186"/>
    </location>
</feature>
<gene>
    <name evidence="2" type="ORF">N0F65_001343</name>
</gene>